<dbReference type="Proteomes" id="UP000039324">
    <property type="component" value="Unassembled WGS sequence"/>
</dbReference>
<feature type="transmembrane region" description="Helical" evidence="1">
    <location>
        <begin position="45"/>
        <end position="67"/>
    </location>
</feature>
<feature type="transmembrane region" description="Helical" evidence="1">
    <location>
        <begin position="176"/>
        <end position="199"/>
    </location>
</feature>
<geneLocation type="mitochondrion" evidence="4"/>
<dbReference type="InterPro" id="IPR044926">
    <property type="entry name" value="RGS_subdomain_2"/>
</dbReference>
<evidence type="ECO:0000313" key="6">
    <source>
        <dbReference type="Proteomes" id="UP000290189"/>
    </source>
</evidence>
<dbReference type="EMBL" id="OVEO01000011">
    <property type="protein sequence ID" value="SPQ99067.1"/>
    <property type="molecule type" value="Genomic_DNA"/>
</dbReference>
<dbReference type="SUPFAM" id="SSF48097">
    <property type="entry name" value="Regulator of G-protein signaling, RGS"/>
    <property type="match status" value="1"/>
</dbReference>
<dbReference type="PANTHER" id="PTHR10845:SF192">
    <property type="entry name" value="DOUBLE HIT, ISOFORM B"/>
    <property type="match status" value="1"/>
</dbReference>
<evidence type="ECO:0000313" key="5">
    <source>
        <dbReference type="Proteomes" id="UP000039324"/>
    </source>
</evidence>
<feature type="transmembrane region" description="Helical" evidence="1">
    <location>
        <begin position="236"/>
        <end position="257"/>
    </location>
</feature>
<keyword evidence="1" id="KW-1133">Transmembrane helix</keyword>
<name>A0A0G4IXZ8_PLABS</name>
<feature type="transmembrane region" description="Helical" evidence="1">
    <location>
        <begin position="135"/>
        <end position="156"/>
    </location>
</feature>
<evidence type="ECO:0000259" key="2">
    <source>
        <dbReference type="PROSITE" id="PS50132"/>
    </source>
</evidence>
<evidence type="ECO:0000313" key="4">
    <source>
        <dbReference type="EMBL" id="SPQ99067.1"/>
    </source>
</evidence>
<reference evidence="3 5" key="1">
    <citation type="submission" date="2015-02" db="EMBL/GenBank/DDBJ databases">
        <authorList>
            <person name="Chooi Y.-H."/>
        </authorList>
    </citation>
    <scope>NUCLEOTIDE SEQUENCE [LARGE SCALE GENOMIC DNA]</scope>
    <source>
        <strain evidence="3">E3</strain>
    </source>
</reference>
<keyword evidence="5" id="KW-1185">Reference proteome</keyword>
<sequence length="456" mass="50693">MASTDTLFVGVWSVILALNCLWLVAAVLLWNRRCLEPVRSRRPRLLLAVAYLFVLLDLWVCLGTVFIDHVPMAVSGIMNGLFLEGTLETFTFFCFSLYVAYRRTLSQIKIGEDASDNARRKWIAISTWLLKDHVAFMWVANQALILLVVHLIYLAYYPQLWHVSVRTGVDDPTSGAFRNIAAYRSMATALIAVIVSINLRGVSDAFGTVDMMKRTGLAGLVGLVMYAGLYKTMGSISPFALQSLVAVIACNACLWFVMGRPLLDTYRPVSAVSLKDPSNPERNLETFEDFLTTPKGFAAFQEHLQTEFAVESLLFWAAVRKFRCEFTRDERGMAAAQFIYESFLTPTSPLQVNLPSSSFREFAAIFENAAATGRVNADMFNGASDQMLKLMEVNSLARFQKSSKGHIWAEFDSKARAPVPLSDTTTDDIIIPTAALHGSSTTAMATRPTTVLQIDH</sequence>
<dbReference type="InterPro" id="IPR036305">
    <property type="entry name" value="RGS_sf"/>
</dbReference>
<dbReference type="SMART" id="SM00315">
    <property type="entry name" value="RGS"/>
    <property type="match status" value="1"/>
</dbReference>
<feature type="transmembrane region" description="Helical" evidence="1">
    <location>
        <begin position="211"/>
        <end position="230"/>
    </location>
</feature>
<keyword evidence="1" id="KW-0812">Transmembrane</keyword>
<dbReference type="OrthoDB" id="196547at2759"/>
<feature type="transmembrane region" description="Helical" evidence="1">
    <location>
        <begin position="79"/>
        <end position="101"/>
    </location>
</feature>
<dbReference type="EMBL" id="CDSF01000096">
    <property type="protein sequence ID" value="CEP00024.1"/>
    <property type="molecule type" value="Genomic_DNA"/>
</dbReference>
<evidence type="ECO:0000313" key="3">
    <source>
        <dbReference type="EMBL" id="CEP00024.1"/>
    </source>
</evidence>
<dbReference type="PROSITE" id="PS50132">
    <property type="entry name" value="RGS"/>
    <property type="match status" value="1"/>
</dbReference>
<organism evidence="3 5">
    <name type="scientific">Plasmodiophora brassicae</name>
    <name type="common">Clubroot disease agent</name>
    <dbReference type="NCBI Taxonomy" id="37360"/>
    <lineage>
        <taxon>Eukaryota</taxon>
        <taxon>Sar</taxon>
        <taxon>Rhizaria</taxon>
        <taxon>Endomyxa</taxon>
        <taxon>Phytomyxea</taxon>
        <taxon>Plasmodiophorida</taxon>
        <taxon>Plasmodiophoridae</taxon>
        <taxon>Plasmodiophora</taxon>
    </lineage>
</organism>
<dbReference type="PANTHER" id="PTHR10845">
    <property type="entry name" value="REGULATOR OF G PROTEIN SIGNALING"/>
    <property type="match status" value="1"/>
</dbReference>
<evidence type="ECO:0000256" key="1">
    <source>
        <dbReference type="SAM" id="Phobius"/>
    </source>
</evidence>
<gene>
    <name evidence="3" type="ORF">PBRA_007758</name>
    <name evidence="4" type="ORF">PLBR_LOCUS6282</name>
</gene>
<dbReference type="Proteomes" id="UP000290189">
    <property type="component" value="Unassembled WGS sequence"/>
</dbReference>
<keyword evidence="1" id="KW-0472">Membrane</keyword>
<reference evidence="4 6" key="2">
    <citation type="submission" date="2018-03" db="EMBL/GenBank/DDBJ databases">
        <authorList>
            <person name="Fogelqvist J."/>
        </authorList>
    </citation>
    <scope>NUCLEOTIDE SEQUENCE [LARGE SCALE GENOMIC DNA]</scope>
</reference>
<dbReference type="Gene3D" id="1.10.167.10">
    <property type="entry name" value="Regulator of G-protein Signalling 4, domain 2"/>
    <property type="match status" value="1"/>
</dbReference>
<proteinExistence type="predicted"/>
<dbReference type="STRING" id="37360.A0A0G4IXZ8"/>
<dbReference type="PRINTS" id="PR01301">
    <property type="entry name" value="RGSPROTEIN"/>
</dbReference>
<feature type="domain" description="RGS" evidence="2">
    <location>
        <begin position="286"/>
        <end position="402"/>
    </location>
</feature>
<feature type="transmembrane region" description="Helical" evidence="1">
    <location>
        <begin position="6"/>
        <end position="30"/>
    </location>
</feature>
<dbReference type="AlphaFoldDB" id="A0A0G4IXZ8"/>
<protein>
    <recommendedName>
        <fullName evidence="2">RGS domain-containing protein</fullName>
    </recommendedName>
</protein>
<keyword evidence="4" id="KW-0496">Mitochondrion</keyword>
<dbReference type="CDD" id="cd07440">
    <property type="entry name" value="RGS"/>
    <property type="match status" value="1"/>
</dbReference>
<dbReference type="InterPro" id="IPR016137">
    <property type="entry name" value="RGS"/>
</dbReference>
<dbReference type="Pfam" id="PF00615">
    <property type="entry name" value="RGS"/>
    <property type="match status" value="1"/>
</dbReference>
<accession>A0A0G4IXZ8</accession>